<keyword evidence="5 6" id="KW-0408">Iron</keyword>
<evidence type="ECO:0000313" key="8">
    <source>
        <dbReference type="EMBL" id="KKK22373.1"/>
    </source>
</evidence>
<comment type="similarity">
    <text evidence="2 7">Belongs to the cytochrome P450 family.</text>
</comment>
<keyword evidence="7" id="KW-0503">Monooxygenase</keyword>
<proteinExistence type="inferred from homology"/>
<keyword evidence="3 6" id="KW-0479">Metal-binding</keyword>
<dbReference type="AlphaFoldDB" id="A0A0F8USC3"/>
<gene>
    <name evidence="8" type="ORF">ARAM_005556</name>
</gene>
<evidence type="ECO:0000256" key="4">
    <source>
        <dbReference type="ARBA" id="ARBA00023002"/>
    </source>
</evidence>
<dbReference type="GO" id="GO:0005506">
    <property type="term" value="F:iron ion binding"/>
    <property type="evidence" value="ECO:0007669"/>
    <property type="project" value="InterPro"/>
</dbReference>
<dbReference type="PANTHER" id="PTHR24305">
    <property type="entry name" value="CYTOCHROME P450"/>
    <property type="match status" value="1"/>
</dbReference>
<evidence type="ECO:0000256" key="7">
    <source>
        <dbReference type="RuleBase" id="RU000461"/>
    </source>
</evidence>
<dbReference type="InterPro" id="IPR050121">
    <property type="entry name" value="Cytochrome_P450_monoxygenase"/>
</dbReference>
<dbReference type="PANTHER" id="PTHR24305:SF235">
    <property type="entry name" value="CYTOCHROME P450 MONOOXYGENASE APDB-RELATED"/>
    <property type="match status" value="1"/>
</dbReference>
<keyword evidence="9" id="KW-1185">Reference proteome</keyword>
<dbReference type="PROSITE" id="PS00086">
    <property type="entry name" value="CYTOCHROME_P450"/>
    <property type="match status" value="1"/>
</dbReference>
<organism evidence="8 9">
    <name type="scientific">Aspergillus rambellii</name>
    <dbReference type="NCBI Taxonomy" id="308745"/>
    <lineage>
        <taxon>Eukaryota</taxon>
        <taxon>Fungi</taxon>
        <taxon>Dikarya</taxon>
        <taxon>Ascomycota</taxon>
        <taxon>Pezizomycotina</taxon>
        <taxon>Eurotiomycetes</taxon>
        <taxon>Eurotiomycetidae</taxon>
        <taxon>Eurotiales</taxon>
        <taxon>Aspergillaceae</taxon>
        <taxon>Aspergillus</taxon>
        <taxon>Aspergillus subgen. Nidulantes</taxon>
    </lineage>
</organism>
<dbReference type="CDD" id="cd20615">
    <property type="entry name" value="CYP_GliC-like"/>
    <property type="match status" value="1"/>
</dbReference>
<dbReference type="STRING" id="308745.A0A0F8USC3"/>
<dbReference type="InterPro" id="IPR036396">
    <property type="entry name" value="Cyt_P450_sf"/>
</dbReference>
<dbReference type="Pfam" id="PF00067">
    <property type="entry name" value="p450"/>
    <property type="match status" value="1"/>
</dbReference>
<reference evidence="8 9" key="1">
    <citation type="submission" date="2015-02" db="EMBL/GenBank/DDBJ databases">
        <title>Draft Genome Sequences of Two Closely-Related Aflatoxigenic Aspergillus Species Obtained from the Cote d'Ivoire.</title>
        <authorList>
            <person name="Moore G.G."/>
            <person name="Beltz S.B."/>
            <person name="Mack B.M."/>
        </authorList>
    </citation>
    <scope>NUCLEOTIDE SEQUENCE [LARGE SCALE GENOMIC DNA]</scope>
    <source>
        <strain evidence="8 9">SRRC1468</strain>
    </source>
</reference>
<dbReference type="PRINTS" id="PR00463">
    <property type="entry name" value="EP450I"/>
</dbReference>
<comment type="caution">
    <text evidence="8">The sequence shown here is derived from an EMBL/GenBank/DDBJ whole genome shotgun (WGS) entry which is preliminary data.</text>
</comment>
<evidence type="ECO:0000256" key="2">
    <source>
        <dbReference type="ARBA" id="ARBA00010617"/>
    </source>
</evidence>
<dbReference type="EMBL" id="JZBS01001504">
    <property type="protein sequence ID" value="KKK22373.1"/>
    <property type="molecule type" value="Genomic_DNA"/>
</dbReference>
<sequence length="462" mass="53184">IQTTQLLSVYPTRNQRGRSISGPAWKWVDGQCLDKFIRGREVRQIWQQYGPVYRIWSGFTPEIVITRPEDIRAFHTDSASHSKSTSSNGGWMFHQILGDCMGLINGGRWKRIRAQYDPYFVHRVAMAHSGHILQNVEATLASIDGVDPTTLHVANSFSRFPFMATAGYLYGSLTDAEKEEVWSLGQRSLRLMGYVLSGSVYRFRLYHWLKPDTHRELLQFEEDWIGFNEQIYNTRQAYDPSLPIVTSWKEVVEGRITKKEMVQTMSEMLFANLDVSTNVLGWLVIFLAQDVQIQAQLRAEIKNQTSTLQELCNRKDSLLHHCFLESLRLRPFTVFTIPESSPEKKVLGGYLIPANTSVVVDTLAINHNPEFWGHKSADFNPYRFKNLSPTQLRYNLFTFGFGTRKCLGQHFAEALMKLFICQLLSRYQIGLPRTEKQKDGDYKTSKDAWVPIADVEVNLRPL</sequence>
<dbReference type="GO" id="GO:0044550">
    <property type="term" value="P:secondary metabolite biosynthetic process"/>
    <property type="evidence" value="ECO:0007669"/>
    <property type="project" value="UniProtKB-ARBA"/>
</dbReference>
<evidence type="ECO:0008006" key="10">
    <source>
        <dbReference type="Google" id="ProtNLM"/>
    </source>
</evidence>
<evidence type="ECO:0000256" key="5">
    <source>
        <dbReference type="ARBA" id="ARBA00023004"/>
    </source>
</evidence>
<dbReference type="Proteomes" id="UP000034291">
    <property type="component" value="Unassembled WGS sequence"/>
</dbReference>
<feature type="non-terminal residue" evidence="8">
    <location>
        <position position="1"/>
    </location>
</feature>
<comment type="cofactor">
    <cofactor evidence="1 6">
        <name>heme</name>
        <dbReference type="ChEBI" id="CHEBI:30413"/>
    </cofactor>
</comment>
<dbReference type="InterPro" id="IPR002401">
    <property type="entry name" value="Cyt_P450_E_grp-I"/>
</dbReference>
<dbReference type="Gene3D" id="1.10.630.10">
    <property type="entry name" value="Cytochrome P450"/>
    <property type="match status" value="1"/>
</dbReference>
<dbReference type="GO" id="GO:0004497">
    <property type="term" value="F:monooxygenase activity"/>
    <property type="evidence" value="ECO:0007669"/>
    <property type="project" value="UniProtKB-KW"/>
</dbReference>
<keyword evidence="4 7" id="KW-0560">Oxidoreductase</keyword>
<dbReference type="GO" id="GO:0016705">
    <property type="term" value="F:oxidoreductase activity, acting on paired donors, with incorporation or reduction of molecular oxygen"/>
    <property type="evidence" value="ECO:0007669"/>
    <property type="project" value="InterPro"/>
</dbReference>
<dbReference type="OrthoDB" id="2789670at2759"/>
<keyword evidence="6 7" id="KW-0349">Heme</keyword>
<evidence type="ECO:0000256" key="1">
    <source>
        <dbReference type="ARBA" id="ARBA00001971"/>
    </source>
</evidence>
<protein>
    <recommendedName>
        <fullName evidence="10">Cytochrome P450</fullName>
    </recommendedName>
</protein>
<evidence type="ECO:0000313" key="9">
    <source>
        <dbReference type="Proteomes" id="UP000034291"/>
    </source>
</evidence>
<dbReference type="GO" id="GO:0020037">
    <property type="term" value="F:heme binding"/>
    <property type="evidence" value="ECO:0007669"/>
    <property type="project" value="InterPro"/>
</dbReference>
<dbReference type="SUPFAM" id="SSF48264">
    <property type="entry name" value="Cytochrome P450"/>
    <property type="match status" value="1"/>
</dbReference>
<feature type="binding site" description="axial binding residue" evidence="6">
    <location>
        <position position="406"/>
    </location>
    <ligand>
        <name>heme</name>
        <dbReference type="ChEBI" id="CHEBI:30413"/>
    </ligand>
    <ligandPart>
        <name>Fe</name>
        <dbReference type="ChEBI" id="CHEBI:18248"/>
    </ligandPart>
</feature>
<name>A0A0F8USC3_9EURO</name>
<evidence type="ECO:0000256" key="3">
    <source>
        <dbReference type="ARBA" id="ARBA00022723"/>
    </source>
</evidence>
<dbReference type="InterPro" id="IPR017972">
    <property type="entry name" value="Cyt_P450_CS"/>
</dbReference>
<evidence type="ECO:0000256" key="6">
    <source>
        <dbReference type="PIRSR" id="PIRSR602401-1"/>
    </source>
</evidence>
<accession>A0A0F8USC3</accession>
<dbReference type="InterPro" id="IPR001128">
    <property type="entry name" value="Cyt_P450"/>
</dbReference>